<accession>A0AAV1Z6Z4</accession>
<dbReference type="Proteomes" id="UP001497382">
    <property type="component" value="Unassembled WGS sequence"/>
</dbReference>
<reference evidence="1 2" key="1">
    <citation type="submission" date="2024-04" db="EMBL/GenBank/DDBJ databases">
        <authorList>
            <person name="Rising A."/>
            <person name="Reimegard J."/>
            <person name="Sonavane S."/>
            <person name="Akerstrom W."/>
            <person name="Nylinder S."/>
            <person name="Hedman E."/>
            <person name="Kallberg Y."/>
        </authorList>
    </citation>
    <scope>NUCLEOTIDE SEQUENCE [LARGE SCALE GENOMIC DNA]</scope>
</reference>
<protein>
    <submittedName>
        <fullName evidence="1">Uncharacterized protein</fullName>
    </submittedName>
</protein>
<dbReference type="AlphaFoldDB" id="A0AAV1Z6Z4"/>
<sequence>MTTIFSIKSLIVILGSHKSFKKCIILVSNLRSFFCTHYDQGTQYFSLYFADDQPYKLSKHHLNSFLKELLCHNLEKPFLPYPSYFKVRNLSSIVEIYISAINLFLRGNVFARI</sequence>
<proteinExistence type="predicted"/>
<organism evidence="1 2">
    <name type="scientific">Larinioides sclopetarius</name>
    <dbReference type="NCBI Taxonomy" id="280406"/>
    <lineage>
        <taxon>Eukaryota</taxon>
        <taxon>Metazoa</taxon>
        <taxon>Ecdysozoa</taxon>
        <taxon>Arthropoda</taxon>
        <taxon>Chelicerata</taxon>
        <taxon>Arachnida</taxon>
        <taxon>Araneae</taxon>
        <taxon>Araneomorphae</taxon>
        <taxon>Entelegynae</taxon>
        <taxon>Araneoidea</taxon>
        <taxon>Araneidae</taxon>
        <taxon>Larinioides</taxon>
    </lineage>
</organism>
<name>A0AAV1Z6Z4_9ARAC</name>
<gene>
    <name evidence="1" type="ORF">LARSCL_LOCUS3478</name>
</gene>
<keyword evidence="2" id="KW-1185">Reference proteome</keyword>
<evidence type="ECO:0000313" key="2">
    <source>
        <dbReference type="Proteomes" id="UP001497382"/>
    </source>
</evidence>
<dbReference type="EMBL" id="CAXIEN010000026">
    <property type="protein sequence ID" value="CAL1267128.1"/>
    <property type="molecule type" value="Genomic_DNA"/>
</dbReference>
<comment type="caution">
    <text evidence="1">The sequence shown here is derived from an EMBL/GenBank/DDBJ whole genome shotgun (WGS) entry which is preliminary data.</text>
</comment>
<evidence type="ECO:0000313" key="1">
    <source>
        <dbReference type="EMBL" id="CAL1267128.1"/>
    </source>
</evidence>